<reference evidence="1" key="1">
    <citation type="submission" date="2023-01" db="EMBL/GenBank/DDBJ databases">
        <authorList>
            <person name="Van Ghelder C."/>
            <person name="Rancurel C."/>
        </authorList>
    </citation>
    <scope>NUCLEOTIDE SEQUENCE</scope>
    <source>
        <strain evidence="1">CNCM I-4278</strain>
    </source>
</reference>
<sequence>MLGDQSHSLYSYNTRKYLPGSSKIHRLCQCHQASWRRLSLPQPDTHKQSQAANADYVSTRAKARATERLVNRTDCLEPSHVSVGPLDLPSYRQAPLQLGSLVCYDARDGVQGHKAPVTPTCRRICTVDWPSWRRCG</sequence>
<accession>A0A9W4UF15</accession>
<dbReference type="EMBL" id="CAOQHR010000005">
    <property type="protein sequence ID" value="CAI6335243.1"/>
    <property type="molecule type" value="Genomic_DNA"/>
</dbReference>
<dbReference type="Proteomes" id="UP001152607">
    <property type="component" value="Unassembled WGS sequence"/>
</dbReference>
<protein>
    <submittedName>
        <fullName evidence="1">Uncharacterized protein</fullName>
    </submittedName>
</protein>
<evidence type="ECO:0000313" key="1">
    <source>
        <dbReference type="EMBL" id="CAI6335243.1"/>
    </source>
</evidence>
<gene>
    <name evidence="1" type="ORF">PDIGIT_LOCUS8322</name>
</gene>
<organism evidence="1 2">
    <name type="scientific">Periconia digitata</name>
    <dbReference type="NCBI Taxonomy" id="1303443"/>
    <lineage>
        <taxon>Eukaryota</taxon>
        <taxon>Fungi</taxon>
        <taxon>Dikarya</taxon>
        <taxon>Ascomycota</taxon>
        <taxon>Pezizomycotina</taxon>
        <taxon>Dothideomycetes</taxon>
        <taxon>Pleosporomycetidae</taxon>
        <taxon>Pleosporales</taxon>
        <taxon>Massarineae</taxon>
        <taxon>Periconiaceae</taxon>
        <taxon>Periconia</taxon>
    </lineage>
</organism>
<dbReference type="AlphaFoldDB" id="A0A9W4UF15"/>
<comment type="caution">
    <text evidence="1">The sequence shown here is derived from an EMBL/GenBank/DDBJ whole genome shotgun (WGS) entry which is preliminary data.</text>
</comment>
<name>A0A9W4UF15_9PLEO</name>
<evidence type="ECO:0000313" key="2">
    <source>
        <dbReference type="Proteomes" id="UP001152607"/>
    </source>
</evidence>
<proteinExistence type="predicted"/>
<keyword evidence="2" id="KW-1185">Reference proteome</keyword>